<dbReference type="Proteomes" id="UP000294832">
    <property type="component" value="Unassembled WGS sequence"/>
</dbReference>
<keyword evidence="2" id="KW-1185">Reference proteome</keyword>
<dbReference type="RefSeq" id="WP_133038968.1">
    <property type="nucleotide sequence ID" value="NZ_SLWF01000012.1"/>
</dbReference>
<organism evidence="1 2">
    <name type="scientific">Shewanella fodinae</name>
    <dbReference type="NCBI Taxonomy" id="552357"/>
    <lineage>
        <taxon>Bacteria</taxon>
        <taxon>Pseudomonadati</taxon>
        <taxon>Pseudomonadota</taxon>
        <taxon>Gammaproteobacteria</taxon>
        <taxon>Alteromonadales</taxon>
        <taxon>Shewanellaceae</taxon>
        <taxon>Shewanella</taxon>
    </lineage>
</organism>
<dbReference type="OrthoDB" id="6264503at2"/>
<comment type="caution">
    <text evidence="1">The sequence shown here is derived from an EMBL/GenBank/DDBJ whole genome shotgun (WGS) entry which is preliminary data.</text>
</comment>
<reference evidence="1 2" key="1">
    <citation type="submission" date="2019-03" db="EMBL/GenBank/DDBJ databases">
        <title>Freshwater and sediment microbial communities from various areas in North America, analyzing microbe dynamics in response to fracking.</title>
        <authorList>
            <person name="Lamendella R."/>
        </authorList>
    </citation>
    <scope>NUCLEOTIDE SEQUENCE [LARGE SCALE GENOMIC DNA]</scope>
    <source>
        <strain evidence="1 2">74A</strain>
    </source>
</reference>
<protein>
    <submittedName>
        <fullName evidence="1">Uncharacterized protein</fullName>
    </submittedName>
</protein>
<gene>
    <name evidence="1" type="ORF">EDC91_11288</name>
</gene>
<dbReference type="EMBL" id="SLWF01000012">
    <property type="protein sequence ID" value="TCN84313.1"/>
    <property type="molecule type" value="Genomic_DNA"/>
</dbReference>
<name>A0A4R2FG09_9GAMM</name>
<dbReference type="AlphaFoldDB" id="A0A4R2FG09"/>
<evidence type="ECO:0000313" key="2">
    <source>
        <dbReference type="Proteomes" id="UP000294832"/>
    </source>
</evidence>
<sequence>MQLVRRHMGLILTLLAFVGQGLLSNDHWMIPVAKADSAMMMSATGHHQMAASMDCHPQQTTAPQCCDGHNVAKVLPNAATHHCCDGNGFCKGGHCLVISVAGTLLAAVSWPTAKQPEVAVATPMPHFRSVDINPSFKPPIA</sequence>
<accession>A0A4R2FG09</accession>
<evidence type="ECO:0000313" key="1">
    <source>
        <dbReference type="EMBL" id="TCN84313.1"/>
    </source>
</evidence>
<proteinExistence type="predicted"/>